<organism evidence="2 3">
    <name type="scientific">Yinghuangia soli</name>
    <dbReference type="NCBI Taxonomy" id="2908204"/>
    <lineage>
        <taxon>Bacteria</taxon>
        <taxon>Bacillati</taxon>
        <taxon>Actinomycetota</taxon>
        <taxon>Actinomycetes</taxon>
        <taxon>Kitasatosporales</taxon>
        <taxon>Streptomycetaceae</taxon>
        <taxon>Yinghuangia</taxon>
    </lineage>
</organism>
<proteinExistence type="predicted"/>
<reference evidence="2" key="1">
    <citation type="submission" date="2022-01" db="EMBL/GenBank/DDBJ databases">
        <title>Genome-Based Taxonomic Classification of the Phylum Actinobacteria.</title>
        <authorList>
            <person name="Gao Y."/>
        </authorList>
    </citation>
    <scope>NUCLEOTIDE SEQUENCE</scope>
    <source>
        <strain evidence="2">KLBMP 8922</strain>
    </source>
</reference>
<dbReference type="RefSeq" id="WP_235056391.1">
    <property type="nucleotide sequence ID" value="NZ_JAKFHA010000026.1"/>
</dbReference>
<gene>
    <name evidence="2" type="ORF">LZ495_31625</name>
</gene>
<keyword evidence="3" id="KW-1185">Reference proteome</keyword>
<dbReference type="InterPro" id="IPR009319">
    <property type="entry name" value="Phage_A118_VSP1"/>
</dbReference>
<evidence type="ECO:0000256" key="1">
    <source>
        <dbReference type="SAM" id="MobiDB-lite"/>
    </source>
</evidence>
<dbReference type="EMBL" id="JAKFHA010000026">
    <property type="protein sequence ID" value="MCF2531743.1"/>
    <property type="molecule type" value="Genomic_DNA"/>
</dbReference>
<evidence type="ECO:0000313" key="2">
    <source>
        <dbReference type="EMBL" id="MCF2531743.1"/>
    </source>
</evidence>
<feature type="region of interest" description="Disordered" evidence="1">
    <location>
        <begin position="296"/>
        <end position="319"/>
    </location>
</feature>
<name>A0AA41Q561_9ACTN</name>
<sequence length="374" mass="40370">MPVSPAIAEQLAQVIGVLYAEAELALIERIQRWLAADIEAPYWLSAKLASVRDVQAAVQAILDALATDADGKIRQALAEAYGRGQQAAVAELGALATGQAAAAAVAIPGAPVVDRLAREVIDGMGPVYSRILRTPTDVYRAVVATATPRTLLGVETRRETSQRVLDGLASRGVTGFVDTSGRAWDMASYAEMAVRSATGRAAIEAHTDRLGAAGVDLIIVSEQPLHCKKCDPWAGKILTRTSGQGGARTVEVEHATRDGETVTVEVAGSLPQARAAGLLHPNCRCSISAYLPGVTRPMSTPPHPQGATYEDTQRQREMERHVRRWKRRAAAAMTDDERRRANARVREWQAAIRALTDEKGLRRKPQREQIKSAR</sequence>
<accession>A0AA41Q561</accession>
<dbReference type="GO" id="GO:0005198">
    <property type="term" value="F:structural molecule activity"/>
    <property type="evidence" value="ECO:0007669"/>
    <property type="project" value="InterPro"/>
</dbReference>
<dbReference type="Proteomes" id="UP001165378">
    <property type="component" value="Unassembled WGS sequence"/>
</dbReference>
<dbReference type="AlphaFoldDB" id="A0AA41Q561"/>
<evidence type="ECO:0000313" key="3">
    <source>
        <dbReference type="Proteomes" id="UP001165378"/>
    </source>
</evidence>
<dbReference type="Pfam" id="PF06152">
    <property type="entry name" value="Phage_min_cap2"/>
    <property type="match status" value="1"/>
</dbReference>
<protein>
    <submittedName>
        <fullName evidence="2">Phage minor capsid protein</fullName>
    </submittedName>
</protein>
<comment type="caution">
    <text evidence="2">The sequence shown here is derived from an EMBL/GenBank/DDBJ whole genome shotgun (WGS) entry which is preliminary data.</text>
</comment>